<accession>A0A7W9PA68</accession>
<dbReference type="RefSeq" id="WP_040753103.1">
    <property type="nucleotide sequence ID" value="NZ_JACHIT010000001.1"/>
</dbReference>
<sequence length="125" mass="14397">MTFWDVFWLIIMSFFFICYLMVLFSIFADLFRDRETSGVVKAIWVVTLLIFPFITALIYLVVRGGNMAERHVEATYRNQAMAQEAYLRDATTTTPATQIATAKKLLDEGTITEDEFERIKGHAIV</sequence>
<keyword evidence="2" id="KW-1003">Cell membrane</keyword>
<dbReference type="Pfam" id="PF13396">
    <property type="entry name" value="PLDc_N"/>
    <property type="match status" value="1"/>
</dbReference>
<dbReference type="AlphaFoldDB" id="A0A7W9PA68"/>
<organism evidence="9 10">
    <name type="scientific">Nocardia transvalensis</name>
    <dbReference type="NCBI Taxonomy" id="37333"/>
    <lineage>
        <taxon>Bacteria</taxon>
        <taxon>Bacillati</taxon>
        <taxon>Actinomycetota</taxon>
        <taxon>Actinomycetes</taxon>
        <taxon>Mycobacteriales</taxon>
        <taxon>Nocardiaceae</taxon>
        <taxon>Nocardia</taxon>
    </lineage>
</organism>
<evidence type="ECO:0000256" key="1">
    <source>
        <dbReference type="ARBA" id="ARBA00004651"/>
    </source>
</evidence>
<feature type="transmembrane region" description="Helical" evidence="6">
    <location>
        <begin position="42"/>
        <end position="62"/>
    </location>
</feature>
<evidence type="ECO:0000313" key="9">
    <source>
        <dbReference type="EMBL" id="MBB5912023.1"/>
    </source>
</evidence>
<keyword evidence="3 6" id="KW-0812">Transmembrane</keyword>
<evidence type="ECO:0000256" key="6">
    <source>
        <dbReference type="SAM" id="Phobius"/>
    </source>
</evidence>
<dbReference type="GO" id="GO:0005886">
    <property type="term" value="C:plasma membrane"/>
    <property type="evidence" value="ECO:0007669"/>
    <property type="project" value="UniProtKB-SubCell"/>
</dbReference>
<feature type="transmembrane region" description="Helical" evidence="6">
    <location>
        <begin position="6"/>
        <end position="30"/>
    </location>
</feature>
<protein>
    <submittedName>
        <fullName evidence="9">Putative membrane protein</fullName>
    </submittedName>
</protein>
<keyword evidence="10" id="KW-1185">Reference proteome</keyword>
<dbReference type="EMBL" id="JACHIT010000001">
    <property type="protein sequence ID" value="MBB5912023.1"/>
    <property type="molecule type" value="Genomic_DNA"/>
</dbReference>
<dbReference type="InterPro" id="IPR027379">
    <property type="entry name" value="CLS_N"/>
</dbReference>
<evidence type="ECO:0000256" key="4">
    <source>
        <dbReference type="ARBA" id="ARBA00022989"/>
    </source>
</evidence>
<dbReference type="InterPro" id="IPR018649">
    <property type="entry name" value="SHOCT"/>
</dbReference>
<feature type="domain" description="Cardiolipin synthase N-terminal" evidence="8">
    <location>
        <begin position="26"/>
        <end position="63"/>
    </location>
</feature>
<keyword evidence="4 6" id="KW-1133">Transmembrane helix</keyword>
<gene>
    <name evidence="9" type="ORF">BJY24_000890</name>
</gene>
<keyword evidence="5 6" id="KW-0472">Membrane</keyword>
<dbReference type="Proteomes" id="UP000540412">
    <property type="component" value="Unassembled WGS sequence"/>
</dbReference>
<reference evidence="9 10" key="1">
    <citation type="submission" date="2020-08" db="EMBL/GenBank/DDBJ databases">
        <title>Sequencing the genomes of 1000 actinobacteria strains.</title>
        <authorList>
            <person name="Klenk H.-P."/>
        </authorList>
    </citation>
    <scope>NUCLEOTIDE SEQUENCE [LARGE SCALE GENOMIC DNA]</scope>
    <source>
        <strain evidence="9 10">DSM 43582</strain>
    </source>
</reference>
<comment type="caution">
    <text evidence="9">The sequence shown here is derived from an EMBL/GenBank/DDBJ whole genome shotgun (WGS) entry which is preliminary data.</text>
</comment>
<dbReference type="Pfam" id="PF09851">
    <property type="entry name" value="SHOCT"/>
    <property type="match status" value="1"/>
</dbReference>
<evidence type="ECO:0000256" key="2">
    <source>
        <dbReference type="ARBA" id="ARBA00022475"/>
    </source>
</evidence>
<evidence type="ECO:0000256" key="5">
    <source>
        <dbReference type="ARBA" id="ARBA00023136"/>
    </source>
</evidence>
<evidence type="ECO:0000259" key="8">
    <source>
        <dbReference type="Pfam" id="PF13396"/>
    </source>
</evidence>
<feature type="domain" description="SHOCT" evidence="7">
    <location>
        <begin position="97"/>
        <end position="120"/>
    </location>
</feature>
<evidence type="ECO:0000313" key="10">
    <source>
        <dbReference type="Proteomes" id="UP000540412"/>
    </source>
</evidence>
<evidence type="ECO:0000259" key="7">
    <source>
        <dbReference type="Pfam" id="PF09851"/>
    </source>
</evidence>
<comment type="subcellular location">
    <subcellularLocation>
        <location evidence="1">Cell membrane</location>
        <topology evidence="1">Multi-pass membrane protein</topology>
    </subcellularLocation>
</comment>
<evidence type="ECO:0000256" key="3">
    <source>
        <dbReference type="ARBA" id="ARBA00022692"/>
    </source>
</evidence>
<name>A0A7W9PA68_9NOCA</name>
<proteinExistence type="predicted"/>